<dbReference type="GO" id="GO:0008999">
    <property type="term" value="F:protein-N-terminal-alanine acetyltransferase activity"/>
    <property type="evidence" value="ECO:0007669"/>
    <property type="project" value="TreeGrafter"/>
</dbReference>
<dbReference type="AlphaFoldDB" id="A7GSG7"/>
<gene>
    <name evidence="5" type="ordered locus">Bcer98_2842</name>
</gene>
<dbReference type="InterPro" id="IPR016181">
    <property type="entry name" value="Acyl_CoA_acyltransferase"/>
</dbReference>
<evidence type="ECO:0000313" key="6">
    <source>
        <dbReference type="Proteomes" id="UP000002300"/>
    </source>
</evidence>
<dbReference type="HOGENOM" id="CLU_013985_40_1_9"/>
<accession>A7GSG7</accession>
<feature type="domain" description="N-acetyltransferase" evidence="4">
    <location>
        <begin position="10"/>
        <end position="176"/>
    </location>
</feature>
<dbReference type="InterPro" id="IPR051531">
    <property type="entry name" value="N-acetyltransferase"/>
</dbReference>
<dbReference type="STRING" id="315749.Bcer98_2842"/>
<dbReference type="FunFam" id="3.40.630.30:FF:000005">
    <property type="entry name" value="Ribosomal protein alanine acetyltransferase"/>
    <property type="match status" value="1"/>
</dbReference>
<dbReference type="Gene3D" id="3.40.630.30">
    <property type="match status" value="1"/>
</dbReference>
<dbReference type="Pfam" id="PF13302">
    <property type="entry name" value="Acetyltransf_3"/>
    <property type="match status" value="1"/>
</dbReference>
<proteinExistence type="inferred from homology"/>
<keyword evidence="1" id="KW-0808">Transferase</keyword>
<keyword evidence="2" id="KW-0012">Acyltransferase</keyword>
<reference evidence="5 6" key="1">
    <citation type="journal article" date="2008" name="Chem. Biol. Interact.">
        <title>Extending the Bacillus cereus group genomics to putative food-borne pathogens of different toxicity.</title>
        <authorList>
            <person name="Lapidus A."/>
            <person name="Goltsman E."/>
            <person name="Auger S."/>
            <person name="Galleron N."/>
            <person name="Segurens B."/>
            <person name="Dossat C."/>
            <person name="Land M.L."/>
            <person name="Broussolle V."/>
            <person name="Brillard J."/>
            <person name="Guinebretiere M.H."/>
            <person name="Sanchis V."/>
            <person name="Nguen-The C."/>
            <person name="Lereclus D."/>
            <person name="Richardson P."/>
            <person name="Wincker P."/>
            <person name="Weissenbach J."/>
            <person name="Ehrlich S.D."/>
            <person name="Sorokin A."/>
        </authorList>
    </citation>
    <scope>NUCLEOTIDE SEQUENCE [LARGE SCALE GENOMIC DNA]</scope>
    <source>
        <strain evidence="6">DSM 22905 / CIP 110041 / 391-98 / NVH 391-98</strain>
    </source>
</reference>
<dbReference type="PANTHER" id="PTHR43792">
    <property type="entry name" value="GNAT FAMILY, PUTATIVE (AFU_ORTHOLOGUE AFUA_3G00765)-RELATED-RELATED"/>
    <property type="match status" value="1"/>
</dbReference>
<evidence type="ECO:0000256" key="1">
    <source>
        <dbReference type="ARBA" id="ARBA00022679"/>
    </source>
</evidence>
<organism evidence="5 6">
    <name type="scientific">Bacillus cytotoxicus (strain DSM 22905 / CIP 110041 / 391-98 / NVH 391-98)</name>
    <dbReference type="NCBI Taxonomy" id="315749"/>
    <lineage>
        <taxon>Bacteria</taxon>
        <taxon>Bacillati</taxon>
        <taxon>Bacillota</taxon>
        <taxon>Bacilli</taxon>
        <taxon>Bacillales</taxon>
        <taxon>Bacillaceae</taxon>
        <taxon>Bacillus</taxon>
        <taxon>Bacillus cereus group</taxon>
    </lineage>
</organism>
<evidence type="ECO:0000313" key="5">
    <source>
        <dbReference type="EMBL" id="ABS23075.1"/>
    </source>
</evidence>
<dbReference type="EMBL" id="CP000764">
    <property type="protein sequence ID" value="ABS23075.1"/>
    <property type="molecule type" value="Genomic_DNA"/>
</dbReference>
<dbReference type="SUPFAM" id="SSF55729">
    <property type="entry name" value="Acyl-CoA N-acyltransferases (Nat)"/>
    <property type="match status" value="1"/>
</dbReference>
<protein>
    <submittedName>
        <fullName evidence="5">GCN5-related N-acetyltransferase</fullName>
    </submittedName>
</protein>
<evidence type="ECO:0000256" key="3">
    <source>
        <dbReference type="ARBA" id="ARBA00038502"/>
    </source>
</evidence>
<dbReference type="eggNOG" id="COG1670">
    <property type="taxonomic scope" value="Bacteria"/>
</dbReference>
<name>A7GSG7_BACCN</name>
<dbReference type="GO" id="GO:0005737">
    <property type="term" value="C:cytoplasm"/>
    <property type="evidence" value="ECO:0007669"/>
    <property type="project" value="TreeGrafter"/>
</dbReference>
<evidence type="ECO:0000256" key="2">
    <source>
        <dbReference type="ARBA" id="ARBA00023315"/>
    </source>
</evidence>
<dbReference type="KEGG" id="bcy:Bcer98_2842"/>
<sequence>MMKIYETERLQLREIDESYAKQVLQYYDKNRDFLKAWEEYRPDDFFTLEYQIKRLKKDRKEVAEGKMIRLWIFKKEDDTNIIGCISFNLIVRGVYQSCVLGYKLDKDELNKGYTTEALRKAIEVAFQEARLHRIEAPIMPRNLASIQVVTKLGFQYEGVSRKMLMVNGVWEDHMRWVLLNESK</sequence>
<dbReference type="PANTHER" id="PTHR43792:SF8">
    <property type="entry name" value="[RIBOSOMAL PROTEIN US5]-ALANINE N-ACETYLTRANSFERASE"/>
    <property type="match status" value="1"/>
</dbReference>
<dbReference type="PROSITE" id="PS51186">
    <property type="entry name" value="GNAT"/>
    <property type="match status" value="1"/>
</dbReference>
<comment type="similarity">
    <text evidence="3">Belongs to the acetyltransferase family. RimJ subfamily.</text>
</comment>
<evidence type="ECO:0000259" key="4">
    <source>
        <dbReference type="PROSITE" id="PS51186"/>
    </source>
</evidence>
<dbReference type="InterPro" id="IPR000182">
    <property type="entry name" value="GNAT_dom"/>
</dbReference>
<keyword evidence="6" id="KW-1185">Reference proteome</keyword>
<dbReference type="Proteomes" id="UP000002300">
    <property type="component" value="Chromosome"/>
</dbReference>